<dbReference type="InterPro" id="IPR008030">
    <property type="entry name" value="NmrA-like"/>
</dbReference>
<dbReference type="RefSeq" id="WP_255970731.1">
    <property type="nucleotide sequence ID" value="NZ_JANFQF010000013.1"/>
</dbReference>
<dbReference type="EMBL" id="JANFQF010000013">
    <property type="protein sequence ID" value="MCQ4120812.1"/>
    <property type="molecule type" value="Genomic_DNA"/>
</dbReference>
<dbReference type="Gene3D" id="3.40.50.720">
    <property type="entry name" value="NAD(P)-binding Rossmann-like Domain"/>
    <property type="match status" value="1"/>
</dbReference>
<feature type="domain" description="NmrA-like" evidence="1">
    <location>
        <begin position="2"/>
        <end position="248"/>
    </location>
</feature>
<dbReference type="PANTHER" id="PTHR47129">
    <property type="entry name" value="QUINONE OXIDOREDUCTASE 2"/>
    <property type="match status" value="1"/>
</dbReference>
<proteinExistence type="predicted"/>
<dbReference type="PANTHER" id="PTHR47129:SF1">
    <property type="entry name" value="NMRA-LIKE DOMAIN-CONTAINING PROTEIN"/>
    <property type="match status" value="1"/>
</dbReference>
<accession>A0ABT1QF45</accession>
<reference evidence="2 3" key="1">
    <citation type="submission" date="2022-07" db="EMBL/GenBank/DDBJ databases">
        <title>Degradation activity of malathion, p-nitrophenol and potential low-temperature adaptation strategy of Rhodococcus sp. FXJ9.536.</title>
        <authorList>
            <person name="Huang J."/>
            <person name="Huang Y."/>
        </authorList>
    </citation>
    <scope>NUCLEOTIDE SEQUENCE [LARGE SCALE GENOMIC DNA]</scope>
    <source>
        <strain evidence="2 3">FXJ9.536</strain>
    </source>
</reference>
<dbReference type="InterPro" id="IPR052718">
    <property type="entry name" value="NmrA-type_oxidoreductase"/>
</dbReference>
<dbReference type="CDD" id="cd05269">
    <property type="entry name" value="TMR_SDR_a"/>
    <property type="match status" value="1"/>
</dbReference>
<dbReference type="Gene3D" id="3.90.25.10">
    <property type="entry name" value="UDP-galactose 4-epimerase, domain 1"/>
    <property type="match status" value="1"/>
</dbReference>
<dbReference type="Pfam" id="PF05368">
    <property type="entry name" value="NmrA"/>
    <property type="match status" value="1"/>
</dbReference>
<protein>
    <submittedName>
        <fullName evidence="2">SDR family oxidoreductase</fullName>
    </submittedName>
</protein>
<dbReference type="InterPro" id="IPR036291">
    <property type="entry name" value="NAD(P)-bd_dom_sf"/>
</dbReference>
<name>A0ABT1QF45_9NOCA</name>
<evidence type="ECO:0000313" key="3">
    <source>
        <dbReference type="Proteomes" id="UP001524501"/>
    </source>
</evidence>
<evidence type="ECO:0000313" key="2">
    <source>
        <dbReference type="EMBL" id="MCQ4120812.1"/>
    </source>
</evidence>
<evidence type="ECO:0000259" key="1">
    <source>
        <dbReference type="Pfam" id="PF05368"/>
    </source>
</evidence>
<organism evidence="2 3">
    <name type="scientific">Rhodococcus tibetensis</name>
    <dbReference type="NCBI Taxonomy" id="2965064"/>
    <lineage>
        <taxon>Bacteria</taxon>
        <taxon>Bacillati</taxon>
        <taxon>Actinomycetota</taxon>
        <taxon>Actinomycetes</taxon>
        <taxon>Mycobacteriales</taxon>
        <taxon>Nocardiaceae</taxon>
        <taxon>Rhodococcus</taxon>
    </lineage>
</organism>
<gene>
    <name evidence="2" type="ORF">NOF53_16810</name>
</gene>
<dbReference type="SUPFAM" id="SSF51735">
    <property type="entry name" value="NAD(P)-binding Rossmann-fold domains"/>
    <property type="match status" value="1"/>
</dbReference>
<comment type="caution">
    <text evidence="2">The sequence shown here is derived from an EMBL/GenBank/DDBJ whole genome shotgun (WGS) entry which is preliminary data.</text>
</comment>
<dbReference type="Proteomes" id="UP001524501">
    <property type="component" value="Unassembled WGS sequence"/>
</dbReference>
<keyword evidence="3" id="KW-1185">Reference proteome</keyword>
<sequence>MTIAVTGATGHLGRLVVEALLDKGTPAGEIVALVRTPAKATDLADKGVDVRQADYSDRDTLDKAVSGVDKLLLVSGSDLGQRVVQHGNVIDAAKLAGVGFIAYTSILDAQKSPLGLAAEHRATEDVIAQSGIDFALLRNGWYWENYLSSVATARETGALFGSAGNGIIAGAARKDYAEAAAAVLLADGQAGAVYELGGDERLTYGQLAEAFSAAVGSPVSYKDLPQSEYAALLEGAGLPAPVAQMLADSDAGIATGALDTQSGDLHKLIGRNSTPVATVLAVSASQPRVVN</sequence>